<dbReference type="Proteomes" id="UP000284417">
    <property type="component" value="Unassembled WGS sequence"/>
</dbReference>
<evidence type="ECO:0000313" key="3">
    <source>
        <dbReference type="Proteomes" id="UP000284417"/>
    </source>
</evidence>
<proteinExistence type="predicted"/>
<sequence length="241" mass="28027">MENDRPLITVVTVCYNAVAELEKTIQSVLNQTYENIEYIIIDGGSKDGTMDVIQKYVDRLAYWVSEKDKGIYDAMNKGIDRATGSWVNFMNAGDVFCNNGVIKDIFEYNDLSNFSAIYGDCYVSKSDQLQYLKASNIKKIQTQMPFCHQSSFIRKTRLRFSIDLKIAADYQMIYEYYRMNGISSFLYISKPISIFDATGISTTNNNLLRKEYGIVYKRTRNIYYYIYLCKQLLKRILLCQN</sequence>
<gene>
    <name evidence="2" type="ORF">DW042_19925</name>
</gene>
<dbReference type="CDD" id="cd06433">
    <property type="entry name" value="GT_2_WfgS_like"/>
    <property type="match status" value="1"/>
</dbReference>
<keyword evidence="2" id="KW-0808">Transferase</keyword>
<dbReference type="PANTHER" id="PTHR22916">
    <property type="entry name" value="GLYCOSYLTRANSFERASE"/>
    <property type="match status" value="1"/>
</dbReference>
<reference evidence="2 3" key="1">
    <citation type="submission" date="2018-08" db="EMBL/GenBank/DDBJ databases">
        <title>A genome reference for cultivated species of the human gut microbiota.</title>
        <authorList>
            <person name="Zou Y."/>
            <person name="Xue W."/>
            <person name="Luo G."/>
        </authorList>
    </citation>
    <scope>NUCLEOTIDE SEQUENCE [LARGE SCALE GENOMIC DNA]</scope>
    <source>
        <strain evidence="2 3">AF39-6AC</strain>
    </source>
</reference>
<dbReference type="Gene3D" id="3.90.550.10">
    <property type="entry name" value="Spore Coat Polysaccharide Biosynthesis Protein SpsA, Chain A"/>
    <property type="match status" value="1"/>
</dbReference>
<dbReference type="GO" id="GO:0016758">
    <property type="term" value="F:hexosyltransferase activity"/>
    <property type="evidence" value="ECO:0007669"/>
    <property type="project" value="UniProtKB-ARBA"/>
</dbReference>
<dbReference type="PANTHER" id="PTHR22916:SF67">
    <property type="entry name" value="COLANIC ACID BIOSYNTHESIS GLYCOSYL TRANSFERASE WCAE-RELATED"/>
    <property type="match status" value="1"/>
</dbReference>
<organism evidence="2 3">
    <name type="scientific">Bacteroides xylanisolvens</name>
    <dbReference type="NCBI Taxonomy" id="371601"/>
    <lineage>
        <taxon>Bacteria</taxon>
        <taxon>Pseudomonadati</taxon>
        <taxon>Bacteroidota</taxon>
        <taxon>Bacteroidia</taxon>
        <taxon>Bacteroidales</taxon>
        <taxon>Bacteroidaceae</taxon>
        <taxon>Bacteroides</taxon>
    </lineage>
</organism>
<evidence type="ECO:0000313" key="2">
    <source>
        <dbReference type="EMBL" id="RHK91566.1"/>
    </source>
</evidence>
<dbReference type="Pfam" id="PF00535">
    <property type="entry name" value="Glycos_transf_2"/>
    <property type="match status" value="1"/>
</dbReference>
<protein>
    <submittedName>
        <fullName evidence="2">Glycosyltransferase</fullName>
    </submittedName>
</protein>
<dbReference type="SUPFAM" id="SSF53448">
    <property type="entry name" value="Nucleotide-diphospho-sugar transferases"/>
    <property type="match status" value="1"/>
</dbReference>
<dbReference type="InterPro" id="IPR001173">
    <property type="entry name" value="Glyco_trans_2-like"/>
</dbReference>
<feature type="domain" description="Glycosyltransferase 2-like" evidence="1">
    <location>
        <begin position="9"/>
        <end position="149"/>
    </location>
</feature>
<dbReference type="RefSeq" id="WP_118408528.1">
    <property type="nucleotide sequence ID" value="NZ_QROC01000033.1"/>
</dbReference>
<evidence type="ECO:0000259" key="1">
    <source>
        <dbReference type="Pfam" id="PF00535"/>
    </source>
</evidence>
<dbReference type="InterPro" id="IPR029044">
    <property type="entry name" value="Nucleotide-diphossugar_trans"/>
</dbReference>
<dbReference type="AlphaFoldDB" id="A0A415HG13"/>
<comment type="caution">
    <text evidence="2">The sequence shown here is derived from an EMBL/GenBank/DDBJ whole genome shotgun (WGS) entry which is preliminary data.</text>
</comment>
<dbReference type="EMBL" id="QROC01000033">
    <property type="protein sequence ID" value="RHK91566.1"/>
    <property type="molecule type" value="Genomic_DNA"/>
</dbReference>
<accession>A0A415HG13</accession>
<name>A0A415HG13_9BACE</name>